<feature type="region of interest" description="Disordered" evidence="1">
    <location>
        <begin position="168"/>
        <end position="190"/>
    </location>
</feature>
<sequence length="362" mass="41123">MEPQDGKLTRRASKIAASMSTHEAGNGAADMRMDVRPATECASDVTATSSSDAFTRNTVRLVPIIPPHEILPGAMDVDMEWNRLVYLEPLMSVKKEIHRGKRAVSSQNNERSKEEDSRESQLTSPSSKYRLVALNRPNTLAHLTTNTTGTDKSLLLSSSSSTSASIVLPSHYLQPQDDKNKSNGSADRDEDDQIARLKQKIHLLPITDSDREEFWDAIKKHKMLQAHIHKSLVHNQSTPMGFNMEAAWSKTRAWIEKETLLVDAATEEYERRLVRIDQSQARKNKKPAMKKRNSANNPEKWLTLVDESIRTQVIKEYILEAEKDYATRFRQQEAGYTRFFNCFQVPLTTFLGSSLWMFVNSL</sequence>
<dbReference type="EnsemblProtists" id="PYU1_T007049">
    <property type="protein sequence ID" value="PYU1_T007049"/>
    <property type="gene ID" value="PYU1_G007034"/>
</dbReference>
<reference evidence="3" key="2">
    <citation type="submission" date="2010-04" db="EMBL/GenBank/DDBJ databases">
        <authorList>
            <person name="Buell R."/>
            <person name="Hamilton J."/>
            <person name="Hostetler J."/>
        </authorList>
    </citation>
    <scope>NUCLEOTIDE SEQUENCE [LARGE SCALE GENOMIC DNA]</scope>
    <source>
        <strain evidence="3">DAOM:BR144</strain>
    </source>
</reference>
<keyword evidence="3" id="KW-1185">Reference proteome</keyword>
<reference evidence="3" key="1">
    <citation type="journal article" date="2010" name="Genome Biol.">
        <title>Genome sequence of the necrotrophic plant pathogen Pythium ultimum reveals original pathogenicity mechanisms and effector repertoire.</title>
        <authorList>
            <person name="Levesque C.A."/>
            <person name="Brouwer H."/>
            <person name="Cano L."/>
            <person name="Hamilton J.P."/>
            <person name="Holt C."/>
            <person name="Huitema E."/>
            <person name="Raffaele S."/>
            <person name="Robideau G.P."/>
            <person name="Thines M."/>
            <person name="Win J."/>
            <person name="Zerillo M.M."/>
            <person name="Beakes G.W."/>
            <person name="Boore J.L."/>
            <person name="Busam D."/>
            <person name="Dumas B."/>
            <person name="Ferriera S."/>
            <person name="Fuerstenberg S.I."/>
            <person name="Gachon C.M."/>
            <person name="Gaulin E."/>
            <person name="Govers F."/>
            <person name="Grenville-Briggs L."/>
            <person name="Horner N."/>
            <person name="Hostetler J."/>
            <person name="Jiang R.H."/>
            <person name="Johnson J."/>
            <person name="Krajaejun T."/>
            <person name="Lin H."/>
            <person name="Meijer H.J."/>
            <person name="Moore B."/>
            <person name="Morris P."/>
            <person name="Phuntmart V."/>
            <person name="Puiu D."/>
            <person name="Shetty J."/>
            <person name="Stajich J.E."/>
            <person name="Tripathy S."/>
            <person name="Wawra S."/>
            <person name="van West P."/>
            <person name="Whitty B.R."/>
            <person name="Coutinho P.M."/>
            <person name="Henrissat B."/>
            <person name="Martin F."/>
            <person name="Thomas P.D."/>
            <person name="Tyler B.M."/>
            <person name="De Vries R.P."/>
            <person name="Kamoun S."/>
            <person name="Yandell M."/>
            <person name="Tisserat N."/>
            <person name="Buell C.R."/>
        </authorList>
    </citation>
    <scope>NUCLEOTIDE SEQUENCE</scope>
    <source>
        <strain evidence="3">DAOM:BR144</strain>
    </source>
</reference>
<dbReference type="Proteomes" id="UP000019132">
    <property type="component" value="Unassembled WGS sequence"/>
</dbReference>
<dbReference type="AlphaFoldDB" id="K3WQ07"/>
<dbReference type="VEuPathDB" id="FungiDB:PYU1_G007034"/>
<dbReference type="eggNOG" id="ENOG502T2WA">
    <property type="taxonomic scope" value="Eukaryota"/>
</dbReference>
<name>K3WQ07_GLOUD</name>
<feature type="region of interest" description="Disordered" evidence="1">
    <location>
        <begin position="1"/>
        <end position="27"/>
    </location>
</feature>
<evidence type="ECO:0000313" key="2">
    <source>
        <dbReference type="EnsemblProtists" id="PYU1_T007049"/>
    </source>
</evidence>
<feature type="region of interest" description="Disordered" evidence="1">
    <location>
        <begin position="97"/>
        <end position="128"/>
    </location>
</feature>
<accession>K3WQ07</accession>
<dbReference type="HOGENOM" id="CLU_766150_0_0_1"/>
<evidence type="ECO:0000256" key="1">
    <source>
        <dbReference type="SAM" id="MobiDB-lite"/>
    </source>
</evidence>
<reference evidence="2" key="3">
    <citation type="submission" date="2015-02" db="UniProtKB">
        <authorList>
            <consortium name="EnsemblProtists"/>
        </authorList>
    </citation>
    <scope>IDENTIFICATION</scope>
    <source>
        <strain evidence="2">DAOM BR144</strain>
    </source>
</reference>
<dbReference type="EMBL" id="GL376560">
    <property type="status" value="NOT_ANNOTATED_CDS"/>
    <property type="molecule type" value="Genomic_DNA"/>
</dbReference>
<proteinExistence type="predicted"/>
<dbReference type="InParanoid" id="K3WQ07"/>
<evidence type="ECO:0000313" key="3">
    <source>
        <dbReference type="Proteomes" id="UP000019132"/>
    </source>
</evidence>
<feature type="compositionally biased region" description="Basic and acidic residues" evidence="1">
    <location>
        <begin position="110"/>
        <end position="119"/>
    </location>
</feature>
<organism evidence="2 3">
    <name type="scientific">Globisporangium ultimum (strain ATCC 200006 / CBS 805.95 / DAOM BR144)</name>
    <name type="common">Pythium ultimum</name>
    <dbReference type="NCBI Taxonomy" id="431595"/>
    <lineage>
        <taxon>Eukaryota</taxon>
        <taxon>Sar</taxon>
        <taxon>Stramenopiles</taxon>
        <taxon>Oomycota</taxon>
        <taxon>Peronosporomycetes</taxon>
        <taxon>Pythiales</taxon>
        <taxon>Pythiaceae</taxon>
        <taxon>Globisporangium</taxon>
    </lineage>
</organism>
<protein>
    <submittedName>
        <fullName evidence="2">Uncharacterized protein</fullName>
    </submittedName>
</protein>